<dbReference type="Proteomes" id="UP001432322">
    <property type="component" value="Unassembled WGS sequence"/>
</dbReference>
<gene>
    <name evidence="1" type="ORF">PFISCL1PPCAC_24345</name>
</gene>
<keyword evidence="2" id="KW-1185">Reference proteome</keyword>
<dbReference type="AlphaFoldDB" id="A0AAV5WNT2"/>
<sequence length="141" mass="16125">MLILDAEEAATIYENNSKLLSKRNFQLAFLDFRICVVAFLRRMHSPQIGAIALKFAYSFHQVFRQNLPRGSYPLTYALLSASNAACIPKPPPREARQLVEQLRESTFLTCGTAEEAKSKNDRTALMMHDMLIQHLRSFAQY</sequence>
<dbReference type="EMBL" id="BTSY01000006">
    <property type="protein sequence ID" value="GMT33048.1"/>
    <property type="molecule type" value="Genomic_DNA"/>
</dbReference>
<evidence type="ECO:0000313" key="2">
    <source>
        <dbReference type="Proteomes" id="UP001432322"/>
    </source>
</evidence>
<comment type="caution">
    <text evidence="1">The sequence shown here is derived from an EMBL/GenBank/DDBJ whole genome shotgun (WGS) entry which is preliminary data.</text>
</comment>
<accession>A0AAV5WNT2</accession>
<name>A0AAV5WNT2_9BILA</name>
<proteinExistence type="predicted"/>
<protein>
    <recommendedName>
        <fullName evidence="3">Nuclear receptor</fullName>
    </recommendedName>
</protein>
<organism evidence="1 2">
    <name type="scientific">Pristionchus fissidentatus</name>
    <dbReference type="NCBI Taxonomy" id="1538716"/>
    <lineage>
        <taxon>Eukaryota</taxon>
        <taxon>Metazoa</taxon>
        <taxon>Ecdysozoa</taxon>
        <taxon>Nematoda</taxon>
        <taxon>Chromadorea</taxon>
        <taxon>Rhabditida</taxon>
        <taxon>Rhabditina</taxon>
        <taxon>Diplogasteromorpha</taxon>
        <taxon>Diplogasteroidea</taxon>
        <taxon>Neodiplogasteridae</taxon>
        <taxon>Pristionchus</taxon>
    </lineage>
</organism>
<evidence type="ECO:0008006" key="3">
    <source>
        <dbReference type="Google" id="ProtNLM"/>
    </source>
</evidence>
<reference evidence="1" key="1">
    <citation type="submission" date="2023-10" db="EMBL/GenBank/DDBJ databases">
        <title>Genome assembly of Pristionchus species.</title>
        <authorList>
            <person name="Yoshida K."/>
            <person name="Sommer R.J."/>
        </authorList>
    </citation>
    <scope>NUCLEOTIDE SEQUENCE</scope>
    <source>
        <strain evidence="1">RS5133</strain>
    </source>
</reference>
<evidence type="ECO:0000313" key="1">
    <source>
        <dbReference type="EMBL" id="GMT33048.1"/>
    </source>
</evidence>